<dbReference type="EMBL" id="MDJZ01000017">
    <property type="protein sequence ID" value="OUE23776.1"/>
    <property type="molecule type" value="Genomic_DNA"/>
</dbReference>
<sequence length="339" mass="33779">MTDLPRLELRVARPVIAFDIGGTDVKIAVVDARGEVVETRSIRTPTHDADALVAALASAVADAARDHPRAAPAAIGVHVAGVVDDDRGVVVLAEHVGLREVPMRDLLADATGLPVAFGNDARGAGVAEFEMGAARGARDAVVVSIGTGIGAAVFVDGRLYTAGGRGAELGHMRTTPVGSDAGVRCACGGSGCLETVASAQGVARAYARATGSASAEGGSARVFRAAADGDPVAQRVVDACIDALALAFAQLTAILSPEVVVVAGGLSRAGEQLLGPLRERLDSLLTFQRRPLVVAARFGGQAGVIASALIAGRLPEAADGDAAVPASLASAAAAPVVGG</sequence>
<accession>A0A251YHT3</accession>
<comment type="similarity">
    <text evidence="1">Belongs to the ROK (NagC/XylR) family.</text>
</comment>
<dbReference type="RefSeq" id="WP_206601279.1">
    <property type="nucleotide sequence ID" value="NZ_MDJZ01000017.1"/>
</dbReference>
<dbReference type="InterPro" id="IPR043129">
    <property type="entry name" value="ATPase_NBD"/>
</dbReference>
<evidence type="ECO:0000256" key="1">
    <source>
        <dbReference type="ARBA" id="ARBA00006479"/>
    </source>
</evidence>
<dbReference type="InterPro" id="IPR000600">
    <property type="entry name" value="ROK"/>
</dbReference>
<keyword evidence="2" id="KW-0418">Kinase</keyword>
<evidence type="ECO:0000313" key="2">
    <source>
        <dbReference type="EMBL" id="OUE23776.1"/>
    </source>
</evidence>
<dbReference type="AlphaFoldDB" id="A0A251YHT3"/>
<keyword evidence="2" id="KW-0808">Transferase</keyword>
<organism evidence="2 3">
    <name type="scientific">Clavibacter michiganensis</name>
    <dbReference type="NCBI Taxonomy" id="28447"/>
    <lineage>
        <taxon>Bacteria</taxon>
        <taxon>Bacillati</taxon>
        <taxon>Actinomycetota</taxon>
        <taxon>Actinomycetes</taxon>
        <taxon>Micrococcales</taxon>
        <taxon>Microbacteriaceae</taxon>
        <taxon>Clavibacter</taxon>
    </lineage>
</organism>
<dbReference type="GO" id="GO:0016301">
    <property type="term" value="F:kinase activity"/>
    <property type="evidence" value="ECO:0007669"/>
    <property type="project" value="UniProtKB-KW"/>
</dbReference>
<dbReference type="Gene3D" id="3.30.420.40">
    <property type="match status" value="2"/>
</dbReference>
<comment type="caution">
    <text evidence="2">The sequence shown here is derived from an EMBL/GenBank/DDBJ whole genome shotgun (WGS) entry which is preliminary data.</text>
</comment>
<dbReference type="SUPFAM" id="SSF53067">
    <property type="entry name" value="Actin-like ATPase domain"/>
    <property type="match status" value="1"/>
</dbReference>
<name>A0A251YHT3_9MICO</name>
<gene>
    <name evidence="2" type="primary">glcK</name>
    <name evidence="2" type="ORF">BFL37_14025</name>
</gene>
<dbReference type="Pfam" id="PF00480">
    <property type="entry name" value="ROK"/>
    <property type="match status" value="1"/>
</dbReference>
<reference evidence="2 3" key="1">
    <citation type="submission" date="2016-08" db="EMBL/GenBank/DDBJ databases">
        <title>Genome sequence of Clavibacter michiganensis spp strain CFBP8019.</title>
        <authorList>
            <person name="Thapa S.P."/>
            <person name="Coaker G."/>
            <person name="Jacques M.-A."/>
        </authorList>
    </citation>
    <scope>NUCLEOTIDE SEQUENCE [LARGE SCALE GENOMIC DNA]</scope>
    <source>
        <strain evidence="2">CFBP8019</strain>
    </source>
</reference>
<dbReference type="Proteomes" id="UP000195101">
    <property type="component" value="Unassembled WGS sequence"/>
</dbReference>
<dbReference type="PANTHER" id="PTHR18964">
    <property type="entry name" value="ROK (REPRESSOR, ORF, KINASE) FAMILY"/>
    <property type="match status" value="1"/>
</dbReference>
<keyword evidence="3" id="KW-1185">Reference proteome</keyword>
<evidence type="ECO:0000313" key="3">
    <source>
        <dbReference type="Proteomes" id="UP000195101"/>
    </source>
</evidence>
<protein>
    <submittedName>
        <fullName evidence="2">Glucokinase</fullName>
    </submittedName>
</protein>
<dbReference type="PANTHER" id="PTHR18964:SF149">
    <property type="entry name" value="BIFUNCTIONAL UDP-N-ACETYLGLUCOSAMINE 2-EPIMERASE_N-ACETYLMANNOSAMINE KINASE"/>
    <property type="match status" value="1"/>
</dbReference>
<proteinExistence type="inferred from homology"/>